<dbReference type="EMBL" id="MN508356">
    <property type="protein sequence ID" value="QFR59766.1"/>
    <property type="molecule type" value="Genomic_DNA"/>
</dbReference>
<evidence type="ECO:0000313" key="2">
    <source>
        <dbReference type="Proteomes" id="UP000326537"/>
    </source>
</evidence>
<sequence length="91" mass="10709">MIIYLQCRSSVPIKRFRELLEKHNYVIYRDLDSFDFLGLVLDTEKRRAIAGNPKPEHRVLYLQEVFELELLPSVETLNIMLESMFGHPSDA</sequence>
<proteinExistence type="predicted"/>
<organism evidence="1 2">
    <name type="scientific">Acinetobacter phage VB_ApiP_XC38</name>
    <dbReference type="NCBI Taxonomy" id="2655002"/>
    <lineage>
        <taxon>Viruses</taxon>
        <taxon>Duplodnaviria</taxon>
        <taxon>Heunggongvirae</taxon>
        <taxon>Uroviricota</taxon>
        <taxon>Caudoviricetes</taxon>
        <taxon>Schitoviridae</taxon>
        <taxon>Exceevirus</taxon>
        <taxon>Exceevirus Xc38</taxon>
    </lineage>
</organism>
<dbReference type="Proteomes" id="UP000326537">
    <property type="component" value="Segment"/>
</dbReference>
<name>A0A5P8PR81_9CAUD</name>
<keyword evidence="2" id="KW-1185">Reference proteome</keyword>
<evidence type="ECO:0000313" key="1">
    <source>
        <dbReference type="EMBL" id="QFR59766.1"/>
    </source>
</evidence>
<reference evidence="1 2" key="1">
    <citation type="submission" date="2019-09" db="EMBL/GenBank/DDBJ databases">
        <title>The characteristics and genome analysis of VB_ApiP_XC38, a novel N4-like phage Infecting Acinetobacter pittii.</title>
        <authorList>
            <person name="Cheng M."/>
        </authorList>
    </citation>
    <scope>NUCLEOTIDE SEQUENCE [LARGE SCALE GENOMIC DNA]</scope>
</reference>
<gene>
    <name evidence="1" type="ORF">VBApiPXC38_79</name>
</gene>
<protein>
    <submittedName>
        <fullName evidence="1">Uncharacterized protein</fullName>
    </submittedName>
</protein>
<accession>A0A5P8PR81</accession>